<dbReference type="InterPro" id="IPR004812">
    <property type="entry name" value="Efflux_drug-R_Bcr/CmlA"/>
</dbReference>
<feature type="transmembrane region" description="Helical" evidence="8">
    <location>
        <begin position="363"/>
        <end position="380"/>
    </location>
</feature>
<protein>
    <recommendedName>
        <fullName evidence="8">Bcr/CflA family efflux transporter</fullName>
    </recommendedName>
</protein>
<evidence type="ECO:0000259" key="9">
    <source>
        <dbReference type="PROSITE" id="PS50850"/>
    </source>
</evidence>
<reference evidence="10 11" key="1">
    <citation type="submission" date="2019-08" db="EMBL/GenBank/DDBJ databases">
        <title>Sphingorhabdus soil sp. nov., isolated from arctic soil.</title>
        <authorList>
            <person name="Liu Y."/>
        </authorList>
    </citation>
    <scope>NUCLEOTIDE SEQUENCE [LARGE SCALE GENOMIC DNA]</scope>
    <source>
        <strain evidence="10 11">D-2Q-5-6</strain>
    </source>
</reference>
<feature type="transmembrane region" description="Helical" evidence="8">
    <location>
        <begin position="386"/>
        <end position="405"/>
    </location>
</feature>
<feature type="transmembrane region" description="Helical" evidence="8">
    <location>
        <begin position="264"/>
        <end position="283"/>
    </location>
</feature>
<feature type="transmembrane region" description="Helical" evidence="8">
    <location>
        <begin position="121"/>
        <end position="138"/>
    </location>
</feature>
<dbReference type="InterPro" id="IPR020846">
    <property type="entry name" value="MFS_dom"/>
</dbReference>
<evidence type="ECO:0000256" key="5">
    <source>
        <dbReference type="ARBA" id="ARBA00022692"/>
    </source>
</evidence>
<dbReference type="EMBL" id="VOPY01000001">
    <property type="protein sequence ID" value="TXC73510.1"/>
    <property type="molecule type" value="Genomic_DNA"/>
</dbReference>
<dbReference type="Gene3D" id="1.20.1720.10">
    <property type="entry name" value="Multidrug resistance protein D"/>
    <property type="match status" value="1"/>
</dbReference>
<feature type="transmembrane region" description="Helical" evidence="8">
    <location>
        <begin position="180"/>
        <end position="198"/>
    </location>
</feature>
<dbReference type="SUPFAM" id="SSF103473">
    <property type="entry name" value="MFS general substrate transporter"/>
    <property type="match status" value="1"/>
</dbReference>
<dbReference type="PANTHER" id="PTHR23502:SF132">
    <property type="entry name" value="POLYAMINE TRANSPORTER 2-RELATED"/>
    <property type="match status" value="1"/>
</dbReference>
<feature type="transmembrane region" description="Helical" evidence="8">
    <location>
        <begin position="92"/>
        <end position="115"/>
    </location>
</feature>
<keyword evidence="8" id="KW-0997">Cell inner membrane</keyword>
<dbReference type="NCBIfam" id="TIGR00710">
    <property type="entry name" value="efflux_Bcr_CflA"/>
    <property type="match status" value="1"/>
</dbReference>
<dbReference type="CDD" id="cd17320">
    <property type="entry name" value="MFS_MdfA_MDR_like"/>
    <property type="match status" value="1"/>
</dbReference>
<sequence length="424" mass="44987">MTKSSHSSSTAATRAPDFPMGFREFLALMASLMALNALAIDAMLPAFPAIGNALGVAAANDRQYILSAYLFGSAIGALFYGSLADRFGRKPVLLSAICAYAIFAALGGFSTSFTALLGFRFAQGLAAAAMGVVALAVIRDRFSGDRMARLVSLVFIVFMAVPIIAPTVGQMILYVASWRYIFILFVVLSGVVGLWAWLRLPETLDPANVIPIRVDDVAATWREVVTNRGALGYVLASGVVMGGLFGYLNSAQQIFADIFDAADIFPYAFAAVAASIAISNWFNSRIVERFGARRVSHTALIAFILLSGAQIAAASLAHETLPIFLVLIAANMSMIGFTGSNFGSIAMQPFGRMAGAASSFQQFARTLLAAGIGAVIGQLFDGSVVPMATGFLITGLVALVLVAWSERWELFKRRMPPGTPAMPE</sequence>
<dbReference type="Pfam" id="PF07690">
    <property type="entry name" value="MFS_1"/>
    <property type="match status" value="1"/>
</dbReference>
<name>A0A5C6ULT4_9SPHN</name>
<evidence type="ECO:0000256" key="4">
    <source>
        <dbReference type="ARBA" id="ARBA00022475"/>
    </source>
</evidence>
<evidence type="ECO:0000256" key="2">
    <source>
        <dbReference type="ARBA" id="ARBA00006236"/>
    </source>
</evidence>
<proteinExistence type="inferred from homology"/>
<feature type="transmembrane region" description="Helical" evidence="8">
    <location>
        <begin position="230"/>
        <end position="248"/>
    </location>
</feature>
<dbReference type="OrthoDB" id="9800416at2"/>
<dbReference type="GO" id="GO:1990961">
    <property type="term" value="P:xenobiotic detoxification by transmembrane export across the plasma membrane"/>
    <property type="evidence" value="ECO:0007669"/>
    <property type="project" value="InterPro"/>
</dbReference>
<feature type="transmembrane region" description="Helical" evidence="8">
    <location>
        <begin position="150"/>
        <end position="174"/>
    </location>
</feature>
<feature type="transmembrane region" description="Helical" evidence="8">
    <location>
        <begin position="323"/>
        <end position="342"/>
    </location>
</feature>
<evidence type="ECO:0000256" key="1">
    <source>
        <dbReference type="ARBA" id="ARBA00004651"/>
    </source>
</evidence>
<keyword evidence="7 8" id="KW-0472">Membrane</keyword>
<keyword evidence="3 8" id="KW-0813">Transport</keyword>
<dbReference type="Proteomes" id="UP000321129">
    <property type="component" value="Unassembled WGS sequence"/>
</dbReference>
<accession>A0A5C6ULT4</accession>
<dbReference type="GO" id="GO:0005886">
    <property type="term" value="C:plasma membrane"/>
    <property type="evidence" value="ECO:0007669"/>
    <property type="project" value="UniProtKB-SubCell"/>
</dbReference>
<dbReference type="InterPro" id="IPR036259">
    <property type="entry name" value="MFS_trans_sf"/>
</dbReference>
<feature type="transmembrane region" description="Helical" evidence="8">
    <location>
        <begin position="63"/>
        <end position="80"/>
    </location>
</feature>
<comment type="subcellular location">
    <subcellularLocation>
        <location evidence="8">Cell inner membrane</location>
        <topology evidence="8">Multi-pass membrane protein</topology>
    </subcellularLocation>
    <subcellularLocation>
        <location evidence="1">Cell membrane</location>
        <topology evidence="1">Multi-pass membrane protein</topology>
    </subcellularLocation>
</comment>
<feature type="transmembrane region" description="Helical" evidence="8">
    <location>
        <begin position="295"/>
        <end position="317"/>
    </location>
</feature>
<dbReference type="GO" id="GO:0042910">
    <property type="term" value="F:xenobiotic transmembrane transporter activity"/>
    <property type="evidence" value="ECO:0007669"/>
    <property type="project" value="InterPro"/>
</dbReference>
<evidence type="ECO:0000313" key="11">
    <source>
        <dbReference type="Proteomes" id="UP000321129"/>
    </source>
</evidence>
<gene>
    <name evidence="10" type="ORF">FSZ31_01800</name>
</gene>
<feature type="domain" description="Major facilitator superfamily (MFS) profile" evidence="9">
    <location>
        <begin position="25"/>
        <end position="407"/>
    </location>
</feature>
<dbReference type="RefSeq" id="WP_147121347.1">
    <property type="nucleotide sequence ID" value="NZ_VOPY01000001.1"/>
</dbReference>
<evidence type="ECO:0000256" key="6">
    <source>
        <dbReference type="ARBA" id="ARBA00022989"/>
    </source>
</evidence>
<evidence type="ECO:0000256" key="7">
    <source>
        <dbReference type="ARBA" id="ARBA00023136"/>
    </source>
</evidence>
<comment type="similarity">
    <text evidence="2 8">Belongs to the major facilitator superfamily. Bcr/CmlA family.</text>
</comment>
<keyword evidence="4" id="KW-1003">Cell membrane</keyword>
<evidence type="ECO:0000313" key="10">
    <source>
        <dbReference type="EMBL" id="TXC73510.1"/>
    </source>
</evidence>
<dbReference type="PANTHER" id="PTHR23502">
    <property type="entry name" value="MAJOR FACILITATOR SUPERFAMILY"/>
    <property type="match status" value="1"/>
</dbReference>
<comment type="caution">
    <text evidence="8">Lacks conserved residue(s) required for the propagation of feature annotation.</text>
</comment>
<evidence type="ECO:0000256" key="3">
    <source>
        <dbReference type="ARBA" id="ARBA00022448"/>
    </source>
</evidence>
<comment type="caution">
    <text evidence="10">The sequence shown here is derived from an EMBL/GenBank/DDBJ whole genome shotgun (WGS) entry which is preliminary data.</text>
</comment>
<keyword evidence="6 8" id="KW-1133">Transmembrane helix</keyword>
<dbReference type="AlphaFoldDB" id="A0A5C6ULT4"/>
<dbReference type="PROSITE" id="PS50850">
    <property type="entry name" value="MFS"/>
    <property type="match status" value="1"/>
</dbReference>
<evidence type="ECO:0000256" key="8">
    <source>
        <dbReference type="RuleBase" id="RU365088"/>
    </source>
</evidence>
<organism evidence="10 11">
    <name type="scientific">Flavisphingopyxis soli</name>
    <dbReference type="NCBI Taxonomy" id="2601267"/>
    <lineage>
        <taxon>Bacteria</taxon>
        <taxon>Pseudomonadati</taxon>
        <taxon>Pseudomonadota</taxon>
        <taxon>Alphaproteobacteria</taxon>
        <taxon>Sphingomonadales</taxon>
        <taxon>Sphingopyxidaceae</taxon>
        <taxon>Flavisphingopyxis</taxon>
    </lineage>
</organism>
<keyword evidence="5 8" id="KW-0812">Transmembrane</keyword>
<keyword evidence="11" id="KW-1185">Reference proteome</keyword>
<dbReference type="InterPro" id="IPR011701">
    <property type="entry name" value="MFS"/>
</dbReference>